<comment type="caution">
    <text evidence="13">The sequence shown here is derived from an EMBL/GenBank/DDBJ whole genome shotgun (WGS) entry which is preliminary data.</text>
</comment>
<feature type="transmembrane region" description="Helical" evidence="11">
    <location>
        <begin position="383"/>
        <end position="405"/>
    </location>
</feature>
<dbReference type="InterPro" id="IPR004387">
    <property type="entry name" value="Pept_M50_Zn"/>
</dbReference>
<dbReference type="Pfam" id="PF17820">
    <property type="entry name" value="PDZ_6"/>
    <property type="match status" value="1"/>
</dbReference>
<dbReference type="SMART" id="SM00228">
    <property type="entry name" value="PDZ"/>
    <property type="match status" value="2"/>
</dbReference>
<keyword evidence="9 11" id="KW-0482">Metalloprotease</keyword>
<feature type="transmembrane region" description="Helical" evidence="11">
    <location>
        <begin position="116"/>
        <end position="142"/>
    </location>
</feature>
<dbReference type="GO" id="GO:0016020">
    <property type="term" value="C:membrane"/>
    <property type="evidence" value="ECO:0007669"/>
    <property type="project" value="UniProtKB-SubCell"/>
</dbReference>
<dbReference type="AlphaFoldDB" id="A0A832I9D6"/>
<evidence type="ECO:0000313" key="13">
    <source>
        <dbReference type="EMBL" id="HGZ42942.1"/>
    </source>
</evidence>
<dbReference type="PANTHER" id="PTHR42837">
    <property type="entry name" value="REGULATOR OF SIGMA-E PROTEASE RSEP"/>
    <property type="match status" value="1"/>
</dbReference>
<evidence type="ECO:0000256" key="4">
    <source>
        <dbReference type="ARBA" id="ARBA00022670"/>
    </source>
</evidence>
<dbReference type="InterPro" id="IPR041489">
    <property type="entry name" value="PDZ_6"/>
</dbReference>
<evidence type="ECO:0000256" key="3">
    <source>
        <dbReference type="ARBA" id="ARBA00007931"/>
    </source>
</evidence>
<comment type="subcellular location">
    <subcellularLocation>
        <location evidence="2">Membrane</location>
        <topology evidence="2">Multi-pass membrane protein</topology>
    </subcellularLocation>
</comment>
<evidence type="ECO:0000259" key="12">
    <source>
        <dbReference type="PROSITE" id="PS50106"/>
    </source>
</evidence>
<dbReference type="SUPFAM" id="SSF50156">
    <property type="entry name" value="PDZ domain-like"/>
    <property type="match status" value="2"/>
</dbReference>
<dbReference type="EMBL" id="DSQF01000012">
    <property type="protein sequence ID" value="HGZ42942.1"/>
    <property type="molecule type" value="Genomic_DNA"/>
</dbReference>
<proteinExistence type="inferred from homology"/>
<keyword evidence="10 11" id="KW-0472">Membrane</keyword>
<protein>
    <recommendedName>
        <fullName evidence="11">Zinc metalloprotease</fullName>
        <ecNumber evidence="11">3.4.24.-</ecNumber>
    </recommendedName>
</protein>
<dbReference type="InterPro" id="IPR001478">
    <property type="entry name" value="PDZ"/>
</dbReference>
<reference evidence="13" key="1">
    <citation type="journal article" date="2020" name="mSystems">
        <title>Genome- and Community-Level Interaction Insights into Carbon Utilization and Element Cycling Functions of Hydrothermarchaeota in Hydrothermal Sediment.</title>
        <authorList>
            <person name="Zhou Z."/>
            <person name="Liu Y."/>
            <person name="Xu W."/>
            <person name="Pan J."/>
            <person name="Luo Z.H."/>
            <person name="Li M."/>
        </authorList>
    </citation>
    <scope>NUCLEOTIDE SEQUENCE [LARGE SCALE GENOMIC DNA]</scope>
    <source>
        <strain evidence="13">SpSt-381</strain>
    </source>
</reference>
<dbReference type="GO" id="GO:0004222">
    <property type="term" value="F:metalloendopeptidase activity"/>
    <property type="evidence" value="ECO:0007669"/>
    <property type="project" value="InterPro"/>
</dbReference>
<evidence type="ECO:0000256" key="11">
    <source>
        <dbReference type="RuleBase" id="RU362031"/>
    </source>
</evidence>
<keyword evidence="8 11" id="KW-1133">Transmembrane helix</keyword>
<evidence type="ECO:0000256" key="5">
    <source>
        <dbReference type="ARBA" id="ARBA00022692"/>
    </source>
</evidence>
<keyword evidence="4 13" id="KW-0645">Protease</keyword>
<dbReference type="Pfam" id="PF02163">
    <property type="entry name" value="Peptidase_M50"/>
    <property type="match status" value="1"/>
</dbReference>
<feature type="transmembrane region" description="Helical" evidence="11">
    <location>
        <begin position="434"/>
        <end position="452"/>
    </location>
</feature>
<sequence length="474" mass="51064">MTLPGQRDSLRNGLTSKEIPVFWSAVVPGVLLLGLVIFVHELGHFLMAKWRGVRVLRFSLGFGPAMLSYRRGETEYRLAWIPLGGYVQMAGDHPGEDGSMPGARDEFLSHPWFGRLLIAAAGPAANLVTAFVTLVVVALVGVSYPDFPNRLGATPDTSLAHAAGLREGDRIVAVNGTAVDSWVEIFVTNSRVPAGRGVTLGVERGGERFDVSLSPEGREPVMSSLRRPSDPPVVGAVVTGMPAYKAGLKNGDRILAVDGVAISTWEELPRALRGKADRRVTLAVERDGRRFDIAVTPIRADGGPGGDARIGIEAPRHAVYVERHAPLAALELGLRGTGALVGSVYGSMWLTVTRPLYYREYLGGPLFIAQAASEQARRGLDSYLQFLAMINIAIMAFNLLPLPLLDGGHILLALLEAVRRQAISGRAYVRFQKVGLVVIGALFLLILANDPLRLVQRQRALDQAPREAPVAPPP</sequence>
<evidence type="ECO:0000256" key="9">
    <source>
        <dbReference type="ARBA" id="ARBA00023049"/>
    </source>
</evidence>
<comment type="cofactor">
    <cofactor evidence="1 11">
        <name>Zn(2+)</name>
        <dbReference type="ChEBI" id="CHEBI:29105"/>
    </cofactor>
</comment>
<dbReference type="CDD" id="cd23081">
    <property type="entry name" value="cpPDZ_EcRseP-like"/>
    <property type="match status" value="1"/>
</dbReference>
<keyword evidence="6 11" id="KW-0378">Hydrolase</keyword>
<evidence type="ECO:0000256" key="10">
    <source>
        <dbReference type="ARBA" id="ARBA00023136"/>
    </source>
</evidence>
<organism evidence="13">
    <name type="scientific">Eiseniibacteriota bacterium</name>
    <dbReference type="NCBI Taxonomy" id="2212470"/>
    <lineage>
        <taxon>Bacteria</taxon>
        <taxon>Candidatus Eiseniibacteriota</taxon>
    </lineage>
</organism>
<keyword evidence="7 11" id="KW-0862">Zinc</keyword>
<evidence type="ECO:0000256" key="1">
    <source>
        <dbReference type="ARBA" id="ARBA00001947"/>
    </source>
</evidence>
<keyword evidence="11" id="KW-0479">Metal-binding</keyword>
<dbReference type="Gene3D" id="2.30.42.10">
    <property type="match status" value="2"/>
</dbReference>
<evidence type="ECO:0000256" key="6">
    <source>
        <dbReference type="ARBA" id="ARBA00022801"/>
    </source>
</evidence>
<dbReference type="InterPro" id="IPR008915">
    <property type="entry name" value="Peptidase_M50"/>
</dbReference>
<feature type="domain" description="PDZ" evidence="12">
    <location>
        <begin position="197"/>
        <end position="299"/>
    </location>
</feature>
<gene>
    <name evidence="13" type="primary">rseP</name>
    <name evidence="13" type="ORF">ENR23_05850</name>
</gene>
<dbReference type="GO" id="GO:0006508">
    <property type="term" value="P:proteolysis"/>
    <property type="evidence" value="ECO:0007669"/>
    <property type="project" value="UniProtKB-KW"/>
</dbReference>
<evidence type="ECO:0000256" key="2">
    <source>
        <dbReference type="ARBA" id="ARBA00004141"/>
    </source>
</evidence>
<name>A0A832I9D6_UNCEI</name>
<evidence type="ECO:0000256" key="7">
    <source>
        <dbReference type="ARBA" id="ARBA00022833"/>
    </source>
</evidence>
<dbReference type="PANTHER" id="PTHR42837:SF2">
    <property type="entry name" value="MEMBRANE METALLOPROTEASE ARASP2, CHLOROPLASTIC-RELATED"/>
    <property type="match status" value="1"/>
</dbReference>
<comment type="similarity">
    <text evidence="3 11">Belongs to the peptidase M50B family.</text>
</comment>
<feature type="transmembrane region" description="Helical" evidence="11">
    <location>
        <begin position="21"/>
        <end position="40"/>
    </location>
</feature>
<dbReference type="GO" id="GO:0046872">
    <property type="term" value="F:metal ion binding"/>
    <property type="evidence" value="ECO:0007669"/>
    <property type="project" value="UniProtKB-KW"/>
</dbReference>
<dbReference type="InterPro" id="IPR036034">
    <property type="entry name" value="PDZ_sf"/>
</dbReference>
<dbReference type="CDD" id="cd06163">
    <property type="entry name" value="S2P-M50_PDZ_RseP-like"/>
    <property type="match status" value="1"/>
</dbReference>
<evidence type="ECO:0000256" key="8">
    <source>
        <dbReference type="ARBA" id="ARBA00022989"/>
    </source>
</evidence>
<keyword evidence="5 11" id="KW-0812">Transmembrane</keyword>
<dbReference type="PROSITE" id="PS50106">
    <property type="entry name" value="PDZ"/>
    <property type="match status" value="1"/>
</dbReference>
<dbReference type="EC" id="3.4.24.-" evidence="11"/>
<dbReference type="NCBIfam" id="TIGR00054">
    <property type="entry name" value="RIP metalloprotease RseP"/>
    <property type="match status" value="1"/>
</dbReference>
<accession>A0A832I9D6</accession>